<comment type="caution">
    <text evidence="1">The sequence shown here is derived from an EMBL/GenBank/DDBJ whole genome shotgun (WGS) entry which is preliminary data.</text>
</comment>
<proteinExistence type="predicted"/>
<reference evidence="1 2" key="1">
    <citation type="submission" date="2024-01" db="EMBL/GenBank/DDBJ databases">
        <title>The genomes of 5 underutilized Papilionoideae crops provide insights into root nodulation and disease resistanc.</title>
        <authorList>
            <person name="Jiang F."/>
        </authorList>
    </citation>
    <scope>NUCLEOTIDE SEQUENCE [LARGE SCALE GENOMIC DNA]</scope>
    <source>
        <strain evidence="1">JINMINGXINNONG_FW02</strain>
        <tissue evidence="1">Leaves</tissue>
    </source>
</reference>
<dbReference type="AlphaFoldDB" id="A0AAN9RJ78"/>
<keyword evidence="2" id="KW-1185">Reference proteome</keyword>
<gene>
    <name evidence="1" type="ORF">VNO80_07009</name>
</gene>
<dbReference type="Proteomes" id="UP001374584">
    <property type="component" value="Unassembled WGS sequence"/>
</dbReference>
<protein>
    <submittedName>
        <fullName evidence="1">Uncharacterized protein</fullName>
    </submittedName>
</protein>
<accession>A0AAN9RJ78</accession>
<organism evidence="1 2">
    <name type="scientific">Phaseolus coccineus</name>
    <name type="common">Scarlet runner bean</name>
    <name type="synonym">Phaseolus multiflorus</name>
    <dbReference type="NCBI Taxonomy" id="3886"/>
    <lineage>
        <taxon>Eukaryota</taxon>
        <taxon>Viridiplantae</taxon>
        <taxon>Streptophyta</taxon>
        <taxon>Embryophyta</taxon>
        <taxon>Tracheophyta</taxon>
        <taxon>Spermatophyta</taxon>
        <taxon>Magnoliopsida</taxon>
        <taxon>eudicotyledons</taxon>
        <taxon>Gunneridae</taxon>
        <taxon>Pentapetalae</taxon>
        <taxon>rosids</taxon>
        <taxon>fabids</taxon>
        <taxon>Fabales</taxon>
        <taxon>Fabaceae</taxon>
        <taxon>Papilionoideae</taxon>
        <taxon>50 kb inversion clade</taxon>
        <taxon>NPAAA clade</taxon>
        <taxon>indigoferoid/millettioid clade</taxon>
        <taxon>Phaseoleae</taxon>
        <taxon>Phaseolus</taxon>
    </lineage>
</organism>
<evidence type="ECO:0000313" key="1">
    <source>
        <dbReference type="EMBL" id="KAK7373594.1"/>
    </source>
</evidence>
<sequence length="113" mass="12810">MHAKTNSEVTSLATSFPTCSPPCRILYYIQSPSRDSHNGEKTTSTLFHSTPVLSLVASPPHSRHSSSMCFSKKDHNHNLKPWKQINIFEDKFDEGKWKKVQIEVAIQKTLTPN</sequence>
<evidence type="ECO:0000313" key="2">
    <source>
        <dbReference type="Proteomes" id="UP001374584"/>
    </source>
</evidence>
<name>A0AAN9RJ78_PHACN</name>
<dbReference type="EMBL" id="JAYMYR010000003">
    <property type="protein sequence ID" value="KAK7373594.1"/>
    <property type="molecule type" value="Genomic_DNA"/>
</dbReference>